<dbReference type="Gene3D" id="3.10.450.100">
    <property type="entry name" value="NTF2-like, domain 1"/>
    <property type="match status" value="1"/>
</dbReference>
<organism evidence="10 11">
    <name type="scientific">Metabacillus malikii</name>
    <dbReference type="NCBI Taxonomy" id="1504265"/>
    <lineage>
        <taxon>Bacteria</taxon>
        <taxon>Bacillati</taxon>
        <taxon>Bacillota</taxon>
        <taxon>Bacilli</taxon>
        <taxon>Bacillales</taxon>
        <taxon>Bacillaceae</taxon>
        <taxon>Metabacillus</taxon>
    </lineage>
</organism>
<evidence type="ECO:0000259" key="8">
    <source>
        <dbReference type="Pfam" id="PF03717"/>
    </source>
</evidence>
<keyword evidence="5" id="KW-0472">Membrane</keyword>
<dbReference type="Pfam" id="PF05223">
    <property type="entry name" value="MecA_N"/>
    <property type="match status" value="1"/>
</dbReference>
<evidence type="ECO:0000313" key="11">
    <source>
        <dbReference type="Proteomes" id="UP001234495"/>
    </source>
</evidence>
<comment type="catalytic activity">
    <reaction evidence="6">
        <text>Preferential cleavage: (Ac)2-L-Lys-D-Ala-|-D-Ala. Also transpeptidation of peptidyl-alanyl moieties that are N-acyl substituents of D-alanine.</text>
        <dbReference type="EC" id="3.4.16.4"/>
    </reaction>
</comment>
<sequence>MKKYLFGLIIVISIIILSACSNKPTASERFSEYIELWNDQKYDEMYELLSSNTKESITKEDFIGRYQAIYDGISAKNVKITFKKPAEEKDQDDLKEVIYTFSLSMETVAGEVNFEEETQLVKENRDDEENWYITWEPSMIFPQLEEDQEVKVSSIPAIRGQIFDQNNKGLAINGTAYEIGIVPQDLPEDRDETLTELSKLLNLSVEEIEGELSRSWVKPDLFVPIKRIDPTNIELYEKVMALPSIQKKDVDARVYPLGEAAAHLTGYIGSITAEQLEELKDKGYHTNSLVGKAGLEQVYEERLKGKDGYTIYVDGSNEVIAQKDPVNGEDIKITINSDIQKALYDQINGDAGTAVALHPKTGETLAMVSSPSYNPNDFILGMSSEKYNDLANNPQRPLMARFNKTFSPGSSLKPLTAAIGLETATISAEDVKVIKGKTWKKDDSWGNYSITRVSESVENVNLQNALLYSDNIYFAMLALDIGNQKFPDGLKSFGFEEEIDFPFPISKSTISSEALTNEQLLADSGYGQGQIQMSPFHLAATYTTFINEGNMVKPFLEYTSEQKDTPIWKENIIATEHVNTILGDLEQVVHNPNGTGYEPVVKGIQLAGKTGTAELKQSKSDESGTENGWFVAVNTNDPSLLIAMMVEDVKGRGGSHHVVPKVKQVFKTFTGTE</sequence>
<evidence type="ECO:0000256" key="3">
    <source>
        <dbReference type="ARBA" id="ARBA00007171"/>
    </source>
</evidence>
<dbReference type="InterPro" id="IPR007887">
    <property type="entry name" value="MecA_N"/>
</dbReference>
<dbReference type="Proteomes" id="UP001234495">
    <property type="component" value="Unassembled WGS sequence"/>
</dbReference>
<comment type="caution">
    <text evidence="10">The sequence shown here is derived from an EMBL/GenBank/DDBJ whole genome shotgun (WGS) entry which is preliminary data.</text>
</comment>
<evidence type="ECO:0000313" key="10">
    <source>
        <dbReference type="EMBL" id="MDQ0229464.1"/>
    </source>
</evidence>
<keyword evidence="11" id="KW-1185">Reference proteome</keyword>
<gene>
    <name evidence="10" type="ORF">J2S19_000715</name>
</gene>
<comment type="similarity">
    <text evidence="3">Belongs to the transpeptidase family.</text>
</comment>
<feature type="domain" description="NTF2-like N-terminal transpeptidase" evidence="9">
    <location>
        <begin position="25"/>
        <end position="148"/>
    </location>
</feature>
<proteinExistence type="inferred from homology"/>
<dbReference type="InterPro" id="IPR032710">
    <property type="entry name" value="NTF2-like_dom_sf"/>
</dbReference>
<evidence type="ECO:0000256" key="1">
    <source>
        <dbReference type="ARBA" id="ARBA00004370"/>
    </source>
</evidence>
<feature type="domain" description="Penicillin-binding protein dimerisation" evidence="8">
    <location>
        <begin position="155"/>
        <end position="322"/>
    </location>
</feature>
<evidence type="ECO:0000256" key="6">
    <source>
        <dbReference type="ARBA" id="ARBA00034000"/>
    </source>
</evidence>
<dbReference type="SUPFAM" id="SSF56601">
    <property type="entry name" value="beta-lactamase/transpeptidase-like"/>
    <property type="match status" value="1"/>
</dbReference>
<dbReference type="PANTHER" id="PTHR30627:SF25">
    <property type="entry name" value="PENICILLIN-BINDING PROTEIN 3"/>
    <property type="match status" value="1"/>
</dbReference>
<protein>
    <recommendedName>
        <fullName evidence="4">serine-type D-Ala-D-Ala carboxypeptidase</fullName>
        <ecNumber evidence="4">3.4.16.4</ecNumber>
    </recommendedName>
</protein>
<dbReference type="PANTHER" id="PTHR30627">
    <property type="entry name" value="PEPTIDOGLYCAN D,D-TRANSPEPTIDASE"/>
    <property type="match status" value="1"/>
</dbReference>
<dbReference type="PROSITE" id="PS51257">
    <property type="entry name" value="PROKAR_LIPOPROTEIN"/>
    <property type="match status" value="1"/>
</dbReference>
<evidence type="ECO:0000256" key="5">
    <source>
        <dbReference type="ARBA" id="ARBA00023136"/>
    </source>
</evidence>
<dbReference type="Gene3D" id="3.30.1390.30">
    <property type="entry name" value="Penicillin-binding protein 2a, domain 3"/>
    <property type="match status" value="1"/>
</dbReference>
<dbReference type="SUPFAM" id="SSF56519">
    <property type="entry name" value="Penicillin binding protein dimerisation domain"/>
    <property type="match status" value="1"/>
</dbReference>
<evidence type="ECO:0000256" key="4">
    <source>
        <dbReference type="ARBA" id="ARBA00012448"/>
    </source>
</evidence>
<dbReference type="InterPro" id="IPR005311">
    <property type="entry name" value="PBP_dimer"/>
</dbReference>
<dbReference type="Pfam" id="PF03717">
    <property type="entry name" value="PBP_dimer"/>
    <property type="match status" value="1"/>
</dbReference>
<dbReference type="InterPro" id="IPR050515">
    <property type="entry name" value="Beta-lactam/transpept"/>
</dbReference>
<evidence type="ECO:0000259" key="7">
    <source>
        <dbReference type="Pfam" id="PF00905"/>
    </source>
</evidence>
<dbReference type="EMBL" id="JAUSUD010000002">
    <property type="protein sequence ID" value="MDQ0229464.1"/>
    <property type="molecule type" value="Genomic_DNA"/>
</dbReference>
<dbReference type="SUPFAM" id="SSF54427">
    <property type="entry name" value="NTF2-like"/>
    <property type="match status" value="1"/>
</dbReference>
<name>A0ABT9ZB20_9BACI</name>
<reference evidence="10 11" key="1">
    <citation type="submission" date="2023-07" db="EMBL/GenBank/DDBJ databases">
        <title>Genomic Encyclopedia of Type Strains, Phase IV (KMG-IV): sequencing the most valuable type-strain genomes for metagenomic binning, comparative biology and taxonomic classification.</title>
        <authorList>
            <person name="Goeker M."/>
        </authorList>
    </citation>
    <scope>NUCLEOTIDE SEQUENCE [LARGE SCALE GENOMIC DNA]</scope>
    <source>
        <strain evidence="10 11">DSM 29005</strain>
    </source>
</reference>
<evidence type="ECO:0000259" key="9">
    <source>
        <dbReference type="Pfam" id="PF05223"/>
    </source>
</evidence>
<dbReference type="InterPro" id="IPR001460">
    <property type="entry name" value="PCN-bd_Tpept"/>
</dbReference>
<dbReference type="Gene3D" id="3.40.710.10">
    <property type="entry name" value="DD-peptidase/beta-lactamase superfamily"/>
    <property type="match status" value="1"/>
</dbReference>
<dbReference type="InterPro" id="IPR012338">
    <property type="entry name" value="Beta-lactam/transpept-like"/>
</dbReference>
<comment type="pathway">
    <text evidence="2">Cell wall biogenesis; peptidoglycan biosynthesis.</text>
</comment>
<dbReference type="Pfam" id="PF00905">
    <property type="entry name" value="Transpeptidase"/>
    <property type="match status" value="1"/>
</dbReference>
<comment type="subcellular location">
    <subcellularLocation>
        <location evidence="1">Membrane</location>
    </subcellularLocation>
</comment>
<feature type="domain" description="Penicillin-binding protein transpeptidase" evidence="7">
    <location>
        <begin position="352"/>
        <end position="666"/>
    </location>
</feature>
<dbReference type="Gene3D" id="3.90.1310.10">
    <property type="entry name" value="Penicillin-binding protein 2a (Domain 2)"/>
    <property type="match status" value="1"/>
</dbReference>
<evidence type="ECO:0000256" key="2">
    <source>
        <dbReference type="ARBA" id="ARBA00004752"/>
    </source>
</evidence>
<accession>A0ABT9ZB20</accession>
<dbReference type="InterPro" id="IPR036138">
    <property type="entry name" value="PBP_dimer_sf"/>
</dbReference>
<dbReference type="EC" id="3.4.16.4" evidence="4"/>
<dbReference type="RefSeq" id="WP_307337199.1">
    <property type="nucleotide sequence ID" value="NZ_JAUSUD010000002.1"/>
</dbReference>